<gene>
    <name evidence="4" type="ORF">S01H4_41952</name>
</gene>
<name>X1DDF2_9ZZZZ</name>
<evidence type="ECO:0000256" key="1">
    <source>
        <dbReference type="SAM" id="Coils"/>
    </source>
</evidence>
<dbReference type="PANTHER" id="PTHR32309:SF13">
    <property type="entry name" value="FERRIC ENTEROBACTIN TRANSPORT PROTEIN FEPE"/>
    <property type="match status" value="1"/>
</dbReference>
<dbReference type="Gene3D" id="3.40.50.300">
    <property type="entry name" value="P-loop containing nucleotide triphosphate hydrolases"/>
    <property type="match status" value="1"/>
</dbReference>
<dbReference type="EMBL" id="BART01022986">
    <property type="protein sequence ID" value="GAH03074.1"/>
    <property type="molecule type" value="Genomic_DNA"/>
</dbReference>
<reference evidence="4" key="1">
    <citation type="journal article" date="2014" name="Front. Microbiol.">
        <title>High frequency of phylogenetically diverse reductive dehalogenase-homologous genes in deep subseafloor sedimentary metagenomes.</title>
        <authorList>
            <person name="Kawai M."/>
            <person name="Futagami T."/>
            <person name="Toyoda A."/>
            <person name="Takaki Y."/>
            <person name="Nishi S."/>
            <person name="Hori S."/>
            <person name="Arai W."/>
            <person name="Tsubouchi T."/>
            <person name="Morono Y."/>
            <person name="Uchiyama I."/>
            <person name="Ito T."/>
            <person name="Fujiyama A."/>
            <person name="Inagaki F."/>
            <person name="Takami H."/>
        </authorList>
    </citation>
    <scope>NUCLEOTIDE SEQUENCE</scope>
    <source>
        <strain evidence="4">Expedition CK06-06</strain>
    </source>
</reference>
<protein>
    <recommendedName>
        <fullName evidence="3">Tyrosine-protein kinase G-rich domain-containing protein</fullName>
    </recommendedName>
</protein>
<feature type="coiled-coil region" evidence="1">
    <location>
        <begin position="9"/>
        <end position="36"/>
    </location>
</feature>
<feature type="domain" description="Tyrosine-protein kinase G-rich" evidence="3">
    <location>
        <begin position="130"/>
        <end position="205"/>
    </location>
</feature>
<keyword evidence="2" id="KW-0812">Transmembrane</keyword>
<accession>X1DDF2</accession>
<evidence type="ECO:0000256" key="2">
    <source>
        <dbReference type="SAM" id="Phobius"/>
    </source>
</evidence>
<feature type="transmembrane region" description="Helical" evidence="2">
    <location>
        <begin position="185"/>
        <end position="206"/>
    </location>
</feature>
<dbReference type="InterPro" id="IPR027417">
    <property type="entry name" value="P-loop_NTPase"/>
</dbReference>
<dbReference type="Pfam" id="PF13807">
    <property type="entry name" value="GNVR"/>
    <property type="match status" value="1"/>
</dbReference>
<feature type="non-terminal residue" evidence="4">
    <location>
        <position position="287"/>
    </location>
</feature>
<keyword evidence="2" id="KW-1133">Transmembrane helix</keyword>
<feature type="non-terminal residue" evidence="4">
    <location>
        <position position="1"/>
    </location>
</feature>
<comment type="caution">
    <text evidence="4">The sequence shown here is derived from an EMBL/GenBank/DDBJ whole genome shotgun (WGS) entry which is preliminary data.</text>
</comment>
<evidence type="ECO:0000259" key="3">
    <source>
        <dbReference type="Pfam" id="PF13807"/>
    </source>
</evidence>
<keyword evidence="1" id="KW-0175">Coiled coil</keyword>
<keyword evidence="2" id="KW-0472">Membrane</keyword>
<dbReference type="AlphaFoldDB" id="X1DDF2"/>
<sequence length="287" mass="33111">KLYAVETEYEKIITEKEEVASQLQALANRKKDTIRRSKEVFFSTGPDSPLYTYKKKLSELFLKRQTLLINFTAKHPQVREIDDQIRAIVYEAQKELKTLLRSLESKAKDYADKLDQLREENKRLPEKALQLVRFQREVDLQASLYSQLKEKYQETLIQESSKVEEVSIVKPAVPPDKPSNMPSKLIIVATGIVMGLIIGVVFAFLAEIFDTSMGRIEDVEELLQVPVLGVIPFLESEENDKKQSRHREPERTRTRDLVTHYKPGSMGAEAFRALRTNLQFLRLETKG</sequence>
<dbReference type="GO" id="GO:0004713">
    <property type="term" value="F:protein tyrosine kinase activity"/>
    <property type="evidence" value="ECO:0007669"/>
    <property type="project" value="TreeGrafter"/>
</dbReference>
<evidence type="ECO:0000313" key="4">
    <source>
        <dbReference type="EMBL" id="GAH03074.1"/>
    </source>
</evidence>
<proteinExistence type="predicted"/>
<dbReference type="GO" id="GO:0005886">
    <property type="term" value="C:plasma membrane"/>
    <property type="evidence" value="ECO:0007669"/>
    <property type="project" value="TreeGrafter"/>
</dbReference>
<dbReference type="InterPro" id="IPR050445">
    <property type="entry name" value="Bact_polysacc_biosynth/exp"/>
</dbReference>
<feature type="coiled-coil region" evidence="1">
    <location>
        <begin position="93"/>
        <end position="127"/>
    </location>
</feature>
<organism evidence="4">
    <name type="scientific">marine sediment metagenome</name>
    <dbReference type="NCBI Taxonomy" id="412755"/>
    <lineage>
        <taxon>unclassified sequences</taxon>
        <taxon>metagenomes</taxon>
        <taxon>ecological metagenomes</taxon>
    </lineage>
</organism>
<dbReference type="PANTHER" id="PTHR32309">
    <property type="entry name" value="TYROSINE-PROTEIN KINASE"/>
    <property type="match status" value="1"/>
</dbReference>
<dbReference type="InterPro" id="IPR032807">
    <property type="entry name" value="GNVR"/>
</dbReference>